<evidence type="ECO:0000256" key="9">
    <source>
        <dbReference type="ARBA" id="ARBA00024686"/>
    </source>
</evidence>
<dbReference type="InterPro" id="IPR036378">
    <property type="entry name" value="FAS1_dom_sf"/>
</dbReference>
<feature type="domain" description="FAS1" evidence="12">
    <location>
        <begin position="206"/>
        <end position="350"/>
    </location>
</feature>
<protein>
    <submittedName>
        <fullName evidence="13">Fasciclin-like arabinogalactan protein 9</fullName>
    </submittedName>
</protein>
<comment type="similarity">
    <text evidence="2">Belongs to the fasciclin-like AGP family.</text>
</comment>
<gene>
    <name evidence="13" type="ORF">ACMD2_05446</name>
</gene>
<evidence type="ECO:0000256" key="10">
    <source>
        <dbReference type="SAM" id="MobiDB-lite"/>
    </source>
</evidence>
<dbReference type="Gene3D" id="2.30.180.10">
    <property type="entry name" value="FAS1 domain"/>
    <property type="match status" value="1"/>
</dbReference>
<keyword evidence="4" id="KW-0336">GPI-anchor</keyword>
<feature type="compositionally biased region" description="Polar residues" evidence="10">
    <location>
        <begin position="383"/>
        <end position="395"/>
    </location>
</feature>
<evidence type="ECO:0000256" key="7">
    <source>
        <dbReference type="ARBA" id="ARBA00023136"/>
    </source>
</evidence>
<evidence type="ECO:0000256" key="5">
    <source>
        <dbReference type="ARBA" id="ARBA00022729"/>
    </source>
</evidence>
<dbReference type="STRING" id="4615.A0A199W4T2"/>
<accession>A0A199W4T2</accession>
<evidence type="ECO:0000313" key="14">
    <source>
        <dbReference type="Proteomes" id="UP000092600"/>
    </source>
</evidence>
<comment type="caution">
    <text evidence="13">The sequence shown here is derived from an EMBL/GenBank/DDBJ whole genome shotgun (WGS) entry which is preliminary data.</text>
</comment>
<dbReference type="GO" id="GO:0098552">
    <property type="term" value="C:side of membrane"/>
    <property type="evidence" value="ECO:0007669"/>
    <property type="project" value="UniProtKB-KW"/>
</dbReference>
<comment type="function">
    <text evidence="9">May be a cell surface adhesion protein.</text>
</comment>
<keyword evidence="4" id="KW-0449">Lipoprotein</keyword>
<reference evidence="13 14" key="1">
    <citation type="journal article" date="2016" name="DNA Res.">
        <title>The draft genome of MD-2 pineapple using hybrid error correction of long reads.</title>
        <authorList>
            <person name="Redwan R.M."/>
            <person name="Saidin A."/>
            <person name="Kumar S.V."/>
        </authorList>
    </citation>
    <scope>NUCLEOTIDE SEQUENCE [LARGE SCALE GENOMIC DNA]</scope>
    <source>
        <strain evidence="14">cv. MD2</strain>
        <tissue evidence="13">Leaf</tissue>
    </source>
</reference>
<dbReference type="PANTHER" id="PTHR32077">
    <property type="entry name" value="FASCICLIN-LIKE ARABINOGALACTAN PROTEIN"/>
    <property type="match status" value="1"/>
</dbReference>
<evidence type="ECO:0000256" key="6">
    <source>
        <dbReference type="ARBA" id="ARBA00022974"/>
    </source>
</evidence>
<evidence type="ECO:0000256" key="11">
    <source>
        <dbReference type="SAM" id="SignalP"/>
    </source>
</evidence>
<keyword evidence="6" id="KW-0654">Proteoglycan</keyword>
<keyword evidence="8" id="KW-0325">Glycoprotein</keyword>
<evidence type="ECO:0000256" key="8">
    <source>
        <dbReference type="ARBA" id="ARBA00023180"/>
    </source>
</evidence>
<dbReference type="Pfam" id="PF02469">
    <property type="entry name" value="Fasciclin"/>
    <property type="match status" value="1"/>
</dbReference>
<dbReference type="AlphaFoldDB" id="A0A199W4T2"/>
<dbReference type="EMBL" id="LSRQ01000244">
    <property type="protein sequence ID" value="OAY84256.1"/>
    <property type="molecule type" value="Genomic_DNA"/>
</dbReference>
<keyword evidence="5 11" id="KW-0732">Signal</keyword>
<organism evidence="13 14">
    <name type="scientific">Ananas comosus</name>
    <name type="common">Pineapple</name>
    <name type="synonym">Ananas ananas</name>
    <dbReference type="NCBI Taxonomy" id="4615"/>
    <lineage>
        <taxon>Eukaryota</taxon>
        <taxon>Viridiplantae</taxon>
        <taxon>Streptophyta</taxon>
        <taxon>Embryophyta</taxon>
        <taxon>Tracheophyta</taxon>
        <taxon>Spermatophyta</taxon>
        <taxon>Magnoliopsida</taxon>
        <taxon>Liliopsida</taxon>
        <taxon>Poales</taxon>
        <taxon>Bromeliaceae</taxon>
        <taxon>Bromelioideae</taxon>
        <taxon>Ananas</taxon>
    </lineage>
</organism>
<dbReference type="PANTHER" id="PTHR32077:SF54">
    <property type="entry name" value="FASCICLIN-LIKE ARABINOGALACTAN PROTEIN 13-RELATED"/>
    <property type="match status" value="1"/>
</dbReference>
<dbReference type="InterPro" id="IPR000782">
    <property type="entry name" value="FAS1_domain"/>
</dbReference>
<dbReference type="SUPFAM" id="SSF82153">
    <property type="entry name" value="FAS1 domain"/>
    <property type="match status" value="1"/>
</dbReference>
<proteinExistence type="inferred from homology"/>
<dbReference type="SMART" id="SM00554">
    <property type="entry name" value="FAS1"/>
    <property type="match status" value="1"/>
</dbReference>
<keyword evidence="7" id="KW-0472">Membrane</keyword>
<evidence type="ECO:0000256" key="1">
    <source>
        <dbReference type="ARBA" id="ARBA00004609"/>
    </source>
</evidence>
<evidence type="ECO:0000256" key="2">
    <source>
        <dbReference type="ARBA" id="ARBA00007843"/>
    </source>
</evidence>
<dbReference type="InterPro" id="IPR045003">
    <property type="entry name" value="FLA_A"/>
</dbReference>
<evidence type="ECO:0000256" key="4">
    <source>
        <dbReference type="ARBA" id="ARBA00022622"/>
    </source>
</evidence>
<evidence type="ECO:0000256" key="3">
    <source>
        <dbReference type="ARBA" id="ARBA00022475"/>
    </source>
</evidence>
<dbReference type="GO" id="GO:0005886">
    <property type="term" value="C:plasma membrane"/>
    <property type="evidence" value="ECO:0007669"/>
    <property type="project" value="UniProtKB-SubCell"/>
</dbReference>
<feature type="compositionally biased region" description="Low complexity" evidence="10">
    <location>
        <begin position="373"/>
        <end position="382"/>
    </location>
</feature>
<evidence type="ECO:0000259" key="12">
    <source>
        <dbReference type="PROSITE" id="PS50213"/>
    </source>
</evidence>
<dbReference type="Proteomes" id="UP000092600">
    <property type="component" value="Unassembled WGS sequence"/>
</dbReference>
<name>A0A199W4T2_ANACO</name>
<dbReference type="FunFam" id="2.30.180.10:FF:000006">
    <property type="entry name" value="Fasciclin-like arabinogalactan protein 11"/>
    <property type="match status" value="1"/>
</dbReference>
<comment type="subcellular location">
    <subcellularLocation>
        <location evidence="1">Cell membrane</location>
        <topology evidence="1">Lipid-anchor</topology>
        <topology evidence="1">GPI-anchor</topology>
    </subcellularLocation>
</comment>
<feature type="region of interest" description="Disordered" evidence="10">
    <location>
        <begin position="357"/>
        <end position="395"/>
    </location>
</feature>
<sequence length="420" mass="43641">MAPAHFLLLLLLPLASPALFAVAATVAPGPTPAPLNLTGILDKGGQYTTLLRLLKETQMASNPLRTQASGNNGVYTVNVTSTSNQVNVSTGVNQVVVSNVLHSDFPLAVYSLDNVLLPFDLFGVKPPAAAPAPDVAPKKKPKKAPADSTASGPAVADATASGAGLKRIGWGFIAGVAFFLAITAAFITNAAAAAVAAPAPSPSPAAIDITGILDKGSQYTTFKRLLKATEAYQEILTQLDDSSDGVTLLAPTDDAFKALKPGTLNKLTAQDQSELVLYHVLPQYYTFDSFATASNPVRTQASGYDGVDTVNVTSTGVNQVYVSTGVVGTTITNAVYLKYPVAVYSLEKVLLPNELFGPESSRRPLNSPPAPAAKPKNGTAAAQSSENDQSNSASENSLVKRRIGWGFVVGFVLARAMGLL</sequence>
<feature type="chain" id="PRO_5008508564" evidence="11">
    <location>
        <begin position="24"/>
        <end position="420"/>
    </location>
</feature>
<dbReference type="PROSITE" id="PS50213">
    <property type="entry name" value="FAS1"/>
    <property type="match status" value="1"/>
</dbReference>
<dbReference type="GO" id="GO:0009834">
    <property type="term" value="P:plant-type secondary cell wall biogenesis"/>
    <property type="evidence" value="ECO:0007669"/>
    <property type="project" value="UniProtKB-ARBA"/>
</dbReference>
<feature type="region of interest" description="Disordered" evidence="10">
    <location>
        <begin position="130"/>
        <end position="154"/>
    </location>
</feature>
<keyword evidence="3" id="KW-1003">Cell membrane</keyword>
<feature type="signal peptide" evidence="11">
    <location>
        <begin position="1"/>
        <end position="23"/>
    </location>
</feature>
<evidence type="ECO:0000313" key="13">
    <source>
        <dbReference type="EMBL" id="OAY84256.1"/>
    </source>
</evidence>